<organism evidence="2 3">
    <name type="scientific">Acidipila rosea</name>
    <dbReference type="NCBI Taxonomy" id="768535"/>
    <lineage>
        <taxon>Bacteria</taxon>
        <taxon>Pseudomonadati</taxon>
        <taxon>Acidobacteriota</taxon>
        <taxon>Terriglobia</taxon>
        <taxon>Terriglobales</taxon>
        <taxon>Acidobacteriaceae</taxon>
        <taxon>Acidipila</taxon>
    </lineage>
</organism>
<reference evidence="2 3" key="1">
    <citation type="submission" date="2019-03" db="EMBL/GenBank/DDBJ databases">
        <title>Genomic Encyclopedia of Type Strains, Phase IV (KMG-IV): sequencing the most valuable type-strain genomes for metagenomic binning, comparative biology and taxonomic classification.</title>
        <authorList>
            <person name="Goeker M."/>
        </authorList>
    </citation>
    <scope>NUCLEOTIDE SEQUENCE [LARGE SCALE GENOMIC DNA]</scope>
    <source>
        <strain evidence="2 3">DSM 103428</strain>
    </source>
</reference>
<dbReference type="RefSeq" id="WP_243648190.1">
    <property type="nucleotide sequence ID" value="NZ_SMGK01000003.1"/>
</dbReference>
<keyword evidence="1" id="KW-0472">Membrane</keyword>
<accession>A0A4V2PV12</accession>
<evidence type="ECO:0000313" key="2">
    <source>
        <dbReference type="EMBL" id="TCK72571.1"/>
    </source>
</evidence>
<proteinExistence type="predicted"/>
<keyword evidence="1" id="KW-1133">Transmembrane helix</keyword>
<keyword evidence="3" id="KW-1185">Reference proteome</keyword>
<feature type="transmembrane region" description="Helical" evidence="1">
    <location>
        <begin position="16"/>
        <end position="39"/>
    </location>
</feature>
<sequence length="528" mass="58262">MALALRGGGNGKPPRWMIWTGLSLAILAIAALVGADIMMRRAEPLLKSRLIDTLETRFDSRVELDKFDVSVMHGFEVSGSGLRLYPRYLDRDEPNYSVAQFSFRTPWMQLLRTPMHINRIFVSGLKISIPPKSVRRRAPKHNVDRKHNRIKIAFGEMLIEDMTLLIETEKPGHKPLDFDIQHVQLTTTGPGKPLKFEAMLVNAKPVGNIVSKGYFGPFNADYPGETPVQGDYAFRDADLSTTKGIAGILSSNGSYRGWLNNITVDGETDTPDFRLDTSNHPVHLKTQFHAIVDGTNGDTYLEPVTAQFRNTHLTASGKIVRAQDQPGHHITLDVVLDHARIEDLLMLGVKTTPPVMNGAVRMRTSLDLPPGKIPVSEKIRLKGHFDISDALFSSEKIQSRIDELSLRSQGKPKLAKLDEGADIRADISGSFALAARKLSLHDLAFRVPGTDVSLDGTYSLDGKEFDFHGRARLQAKASHMVTGWKALMLKPVDPFLSKDGAGTVVPIKITGTNSAPKIGLDFGHKDSD</sequence>
<name>A0A4V2PV12_9BACT</name>
<dbReference type="Proteomes" id="UP000295210">
    <property type="component" value="Unassembled WGS sequence"/>
</dbReference>
<evidence type="ECO:0000256" key="1">
    <source>
        <dbReference type="SAM" id="Phobius"/>
    </source>
</evidence>
<evidence type="ECO:0000313" key="3">
    <source>
        <dbReference type="Proteomes" id="UP000295210"/>
    </source>
</evidence>
<dbReference type="EMBL" id="SMGK01000003">
    <property type="protein sequence ID" value="TCK72571.1"/>
    <property type="molecule type" value="Genomic_DNA"/>
</dbReference>
<comment type="caution">
    <text evidence="2">The sequence shown here is derived from an EMBL/GenBank/DDBJ whole genome shotgun (WGS) entry which is preliminary data.</text>
</comment>
<dbReference type="AlphaFoldDB" id="A0A4V2PV12"/>
<keyword evidence="1" id="KW-0812">Transmembrane</keyword>
<protein>
    <submittedName>
        <fullName evidence="2">AsmA-like protein</fullName>
    </submittedName>
</protein>
<gene>
    <name evidence="2" type="ORF">C7378_2156</name>
</gene>